<dbReference type="InterPro" id="IPR001264">
    <property type="entry name" value="Glyco_trans_51"/>
</dbReference>
<keyword evidence="20" id="KW-1185">Reference proteome</keyword>
<dbReference type="GO" id="GO:0030288">
    <property type="term" value="C:outer membrane-bounded periplasmic space"/>
    <property type="evidence" value="ECO:0007669"/>
    <property type="project" value="TreeGrafter"/>
</dbReference>
<dbReference type="InterPro" id="IPR023346">
    <property type="entry name" value="Lysozyme-like_dom_sf"/>
</dbReference>
<evidence type="ECO:0000256" key="14">
    <source>
        <dbReference type="ARBA" id="ARBA00049902"/>
    </source>
</evidence>
<keyword evidence="2" id="KW-1003">Cell membrane</keyword>
<comment type="subcellular location">
    <subcellularLocation>
        <location evidence="1">Cell membrane</location>
    </subcellularLocation>
</comment>
<evidence type="ECO:0000256" key="12">
    <source>
        <dbReference type="ARBA" id="ARBA00023316"/>
    </source>
</evidence>
<evidence type="ECO:0000256" key="9">
    <source>
        <dbReference type="ARBA" id="ARBA00022984"/>
    </source>
</evidence>
<evidence type="ECO:0000256" key="15">
    <source>
        <dbReference type="SAM" id="MobiDB-lite"/>
    </source>
</evidence>
<evidence type="ECO:0000256" key="6">
    <source>
        <dbReference type="ARBA" id="ARBA00022679"/>
    </source>
</evidence>
<gene>
    <name evidence="19" type="ORF">EV207_10117</name>
</gene>
<evidence type="ECO:0000256" key="3">
    <source>
        <dbReference type="ARBA" id="ARBA00022645"/>
    </source>
</evidence>
<accession>A0A4R2PDQ4</accession>
<sequence length="883" mass="99745">MAFQPKDIKTFFEKTASWLTEKGVLRSARFGSKVIWNSFLIIVSVCFVGTFFAGGIAAGYFASLVKDQPVLNYETLKKDIYHYSETSELFFSGNVPLGKLRSDLTRTNISLDKVSPTLIHALLSTEDELFYEHEGVVPKAVFRAAFQELTHQPIVTGGSTLTQQLVKNQILTNEVSFERKAKEILLSLRVENFFSKNNILEAYLNVVPFGRNASGQNIAGISAAAHGVFGVAPKDLNLPQAAFLAGMPKNPFSYTPFENHGGVKKDISSGVARAHFVLKRMLVAGYINKGQYEKALAYDYKKHFAKPKQSPMEEYPYLTNEVENRSKIILAKLDAKQQGLNGEQVYKDYRTYKKMDYLAKTDRHHRSIKEITKARGFNYSKLKDQYDLFNELLKNADNQLRVKGYKIYTTVNKKIYDAMQKAENNYSNYEPDKIEIVTDPKTGKKKKVHHPMELGAVLIKNDTGEIISFVGGRDFKLSQVNHATQTKRQNGSTMKPLLVYAPALEKGVIQPGEIVADLPYKRYINSSGDFYEPHNYGGRYHGFETARRALAESHNVPAVRLYTKLHPASGKPAQNLKKMGFTSLFNSDMHNLSTALGGLTRGVTVEENTNAYTTFANDGNFIDAFMINKIVDKNGNVIYQHKVKPVHVYSPQTAYLMLDMMRDVIHGGTARSLSSYLKFSTDWAGKTGTSQDWRDSWFVATNPNVTMGIWTGYDKKYTLNHDLYSRHTQQLWARFANAAYDIKPNLMDPAERFHMPAGIVQRTFCGISGQNVTNLCQRAGFVKTDLFNEKYAPSRNGHALVQNGSGVTLRKSFIKSHYPYLDESGMTDELWGTLNPRAPIPKEQPKAKQRKKPEEKPKPNNRTKPKEKPNKHKPADKKKKPEN</sequence>
<comment type="catalytic activity">
    <reaction evidence="13">
        <text>Preferential cleavage: (Ac)2-L-Lys-D-Ala-|-D-Ala. Also transpeptidation of peptidyl-alanyl moieties that are N-acyl substituents of D-alanine.</text>
        <dbReference type="EC" id="3.4.16.4"/>
    </reaction>
</comment>
<dbReference type="GO" id="GO:0071555">
    <property type="term" value="P:cell wall organization"/>
    <property type="evidence" value="ECO:0007669"/>
    <property type="project" value="UniProtKB-KW"/>
</dbReference>
<keyword evidence="7" id="KW-0378">Hydrolase</keyword>
<evidence type="ECO:0000313" key="19">
    <source>
        <dbReference type="EMBL" id="TCP32045.1"/>
    </source>
</evidence>
<dbReference type="PANTHER" id="PTHR32282">
    <property type="entry name" value="BINDING PROTEIN TRANSPEPTIDASE, PUTATIVE-RELATED"/>
    <property type="match status" value="1"/>
</dbReference>
<keyword evidence="6" id="KW-0808">Transferase</keyword>
<dbReference type="GO" id="GO:0005886">
    <property type="term" value="C:plasma membrane"/>
    <property type="evidence" value="ECO:0007669"/>
    <property type="project" value="UniProtKB-SubCell"/>
</dbReference>
<evidence type="ECO:0000256" key="11">
    <source>
        <dbReference type="ARBA" id="ARBA00023268"/>
    </source>
</evidence>
<feature type="domain" description="Glycosyl transferase family 51" evidence="18">
    <location>
        <begin position="97"/>
        <end position="281"/>
    </location>
</feature>
<dbReference type="Gene3D" id="1.10.3810.10">
    <property type="entry name" value="Biosynthetic peptidoglycan transglycosylase-like"/>
    <property type="match status" value="1"/>
</dbReference>
<dbReference type="EMBL" id="SLXK01000001">
    <property type="protein sequence ID" value="TCP32045.1"/>
    <property type="molecule type" value="Genomic_DNA"/>
</dbReference>
<evidence type="ECO:0000256" key="10">
    <source>
        <dbReference type="ARBA" id="ARBA00023136"/>
    </source>
</evidence>
<dbReference type="InterPro" id="IPR012338">
    <property type="entry name" value="Beta-lactam/transpept-like"/>
</dbReference>
<feature type="region of interest" description="Disordered" evidence="15">
    <location>
        <begin position="832"/>
        <end position="883"/>
    </location>
</feature>
<keyword evidence="12" id="KW-0961">Cell wall biogenesis/degradation</keyword>
<keyword evidence="10 16" id="KW-0472">Membrane</keyword>
<keyword evidence="5" id="KW-0328">Glycosyltransferase</keyword>
<dbReference type="Pfam" id="PF00905">
    <property type="entry name" value="Transpeptidase"/>
    <property type="match status" value="1"/>
</dbReference>
<evidence type="ECO:0000256" key="13">
    <source>
        <dbReference type="ARBA" id="ARBA00034000"/>
    </source>
</evidence>
<name>A0A4R2PDQ4_9BACL</name>
<evidence type="ECO:0000256" key="4">
    <source>
        <dbReference type="ARBA" id="ARBA00022670"/>
    </source>
</evidence>
<dbReference type="GO" id="GO:0009002">
    <property type="term" value="F:serine-type D-Ala-D-Ala carboxypeptidase activity"/>
    <property type="evidence" value="ECO:0007669"/>
    <property type="project" value="UniProtKB-EC"/>
</dbReference>
<keyword evidence="3" id="KW-0121">Carboxypeptidase</keyword>
<proteinExistence type="predicted"/>
<comment type="catalytic activity">
    <reaction evidence="14">
        <text>[GlcNAc-(1-&gt;4)-Mur2Ac(oyl-L-Ala-gamma-D-Glu-L-Lys-D-Ala-D-Ala)](n)-di-trans,octa-cis-undecaprenyl diphosphate + beta-D-GlcNAc-(1-&gt;4)-Mur2Ac(oyl-L-Ala-gamma-D-Glu-L-Lys-D-Ala-D-Ala)-di-trans,octa-cis-undecaprenyl diphosphate = [GlcNAc-(1-&gt;4)-Mur2Ac(oyl-L-Ala-gamma-D-Glu-L-Lys-D-Ala-D-Ala)](n+1)-di-trans,octa-cis-undecaprenyl diphosphate + di-trans,octa-cis-undecaprenyl diphosphate + H(+)</text>
        <dbReference type="Rhea" id="RHEA:23708"/>
        <dbReference type="Rhea" id="RHEA-COMP:9602"/>
        <dbReference type="Rhea" id="RHEA-COMP:9603"/>
        <dbReference type="ChEBI" id="CHEBI:15378"/>
        <dbReference type="ChEBI" id="CHEBI:58405"/>
        <dbReference type="ChEBI" id="CHEBI:60033"/>
        <dbReference type="ChEBI" id="CHEBI:78435"/>
        <dbReference type="EC" id="2.4.99.28"/>
    </reaction>
</comment>
<feature type="compositionally biased region" description="Basic and acidic residues" evidence="15">
    <location>
        <begin position="852"/>
        <end position="868"/>
    </location>
</feature>
<keyword evidence="8" id="KW-0133">Cell shape</keyword>
<dbReference type="Gene3D" id="3.40.710.10">
    <property type="entry name" value="DD-peptidase/beta-lactamase superfamily"/>
    <property type="match status" value="1"/>
</dbReference>
<reference evidence="19 20" key="1">
    <citation type="submission" date="2019-03" db="EMBL/GenBank/DDBJ databases">
        <title>Genomic Encyclopedia of Type Strains, Phase IV (KMG-IV): sequencing the most valuable type-strain genomes for metagenomic binning, comparative biology and taxonomic classification.</title>
        <authorList>
            <person name="Goeker M."/>
        </authorList>
    </citation>
    <scope>NUCLEOTIDE SEQUENCE [LARGE SCALE GENOMIC DNA]</scope>
    <source>
        <strain evidence="19 20">DSM 19377</strain>
    </source>
</reference>
<feature type="domain" description="Penicillin-binding protein transpeptidase" evidence="17">
    <location>
        <begin position="455"/>
        <end position="703"/>
    </location>
</feature>
<evidence type="ECO:0000256" key="16">
    <source>
        <dbReference type="SAM" id="Phobius"/>
    </source>
</evidence>
<dbReference type="GO" id="GO:0006508">
    <property type="term" value="P:proteolysis"/>
    <property type="evidence" value="ECO:0007669"/>
    <property type="project" value="UniProtKB-KW"/>
</dbReference>
<organism evidence="19 20">
    <name type="scientific">Scopulibacillus darangshiensis</name>
    <dbReference type="NCBI Taxonomy" id="442528"/>
    <lineage>
        <taxon>Bacteria</taxon>
        <taxon>Bacillati</taxon>
        <taxon>Bacillota</taxon>
        <taxon>Bacilli</taxon>
        <taxon>Bacillales</taxon>
        <taxon>Sporolactobacillaceae</taxon>
        <taxon>Scopulibacillus</taxon>
    </lineage>
</organism>
<evidence type="ECO:0000313" key="20">
    <source>
        <dbReference type="Proteomes" id="UP000295416"/>
    </source>
</evidence>
<dbReference type="SUPFAM" id="SSF56601">
    <property type="entry name" value="beta-lactamase/transpeptidase-like"/>
    <property type="match status" value="1"/>
</dbReference>
<dbReference type="GO" id="GO:0008658">
    <property type="term" value="F:penicillin binding"/>
    <property type="evidence" value="ECO:0007669"/>
    <property type="project" value="InterPro"/>
</dbReference>
<dbReference type="PANTHER" id="PTHR32282:SF11">
    <property type="entry name" value="PENICILLIN-BINDING PROTEIN 1B"/>
    <property type="match status" value="1"/>
</dbReference>
<protein>
    <submittedName>
        <fullName evidence="19">Penicillin-binding protein</fullName>
    </submittedName>
</protein>
<evidence type="ECO:0000256" key="2">
    <source>
        <dbReference type="ARBA" id="ARBA00022475"/>
    </source>
</evidence>
<dbReference type="InterPro" id="IPR050396">
    <property type="entry name" value="Glycosyltr_51/Transpeptidase"/>
</dbReference>
<evidence type="ECO:0000256" key="5">
    <source>
        <dbReference type="ARBA" id="ARBA00022676"/>
    </source>
</evidence>
<dbReference type="Proteomes" id="UP000295416">
    <property type="component" value="Unassembled WGS sequence"/>
</dbReference>
<dbReference type="RefSeq" id="WP_243646893.1">
    <property type="nucleotide sequence ID" value="NZ_SLXK01000001.1"/>
</dbReference>
<comment type="caution">
    <text evidence="19">The sequence shown here is derived from an EMBL/GenBank/DDBJ whole genome shotgun (WGS) entry which is preliminary data.</text>
</comment>
<feature type="transmembrane region" description="Helical" evidence="16">
    <location>
        <begin position="34"/>
        <end position="62"/>
    </location>
</feature>
<keyword evidence="11" id="KW-0511">Multifunctional enzyme</keyword>
<evidence type="ECO:0000256" key="7">
    <source>
        <dbReference type="ARBA" id="ARBA00022801"/>
    </source>
</evidence>
<evidence type="ECO:0000259" key="17">
    <source>
        <dbReference type="Pfam" id="PF00905"/>
    </source>
</evidence>
<dbReference type="InterPro" id="IPR001460">
    <property type="entry name" value="PCN-bd_Tpept"/>
</dbReference>
<keyword evidence="16" id="KW-1133">Transmembrane helix</keyword>
<evidence type="ECO:0000256" key="1">
    <source>
        <dbReference type="ARBA" id="ARBA00004236"/>
    </source>
</evidence>
<evidence type="ECO:0000259" key="18">
    <source>
        <dbReference type="Pfam" id="PF00912"/>
    </source>
</evidence>
<dbReference type="GO" id="GO:0008955">
    <property type="term" value="F:peptidoglycan glycosyltransferase activity"/>
    <property type="evidence" value="ECO:0007669"/>
    <property type="project" value="UniProtKB-EC"/>
</dbReference>
<keyword evidence="16" id="KW-0812">Transmembrane</keyword>
<dbReference type="GO" id="GO:0008360">
    <property type="term" value="P:regulation of cell shape"/>
    <property type="evidence" value="ECO:0007669"/>
    <property type="project" value="UniProtKB-KW"/>
</dbReference>
<feature type="compositionally biased region" description="Basic residues" evidence="15">
    <location>
        <begin position="869"/>
        <end position="883"/>
    </location>
</feature>
<dbReference type="GO" id="GO:0009252">
    <property type="term" value="P:peptidoglycan biosynthetic process"/>
    <property type="evidence" value="ECO:0007669"/>
    <property type="project" value="UniProtKB-KW"/>
</dbReference>
<keyword evidence="4" id="KW-0645">Protease</keyword>
<dbReference type="SUPFAM" id="SSF53955">
    <property type="entry name" value="Lysozyme-like"/>
    <property type="match status" value="1"/>
</dbReference>
<evidence type="ECO:0000256" key="8">
    <source>
        <dbReference type="ARBA" id="ARBA00022960"/>
    </source>
</evidence>
<dbReference type="AlphaFoldDB" id="A0A4R2PDQ4"/>
<dbReference type="InterPro" id="IPR036950">
    <property type="entry name" value="PBP_transglycosylase"/>
</dbReference>
<keyword evidence="9" id="KW-0573">Peptidoglycan synthesis</keyword>
<dbReference type="Pfam" id="PF00912">
    <property type="entry name" value="Transgly"/>
    <property type="match status" value="1"/>
</dbReference>